<organism evidence="1">
    <name type="scientific">Culex pipiens</name>
    <name type="common">House mosquito</name>
    <dbReference type="NCBI Taxonomy" id="7175"/>
    <lineage>
        <taxon>Eukaryota</taxon>
        <taxon>Metazoa</taxon>
        <taxon>Ecdysozoa</taxon>
        <taxon>Arthropoda</taxon>
        <taxon>Hexapoda</taxon>
        <taxon>Insecta</taxon>
        <taxon>Pterygota</taxon>
        <taxon>Neoptera</taxon>
        <taxon>Endopterygota</taxon>
        <taxon>Diptera</taxon>
        <taxon>Nematocera</taxon>
        <taxon>Culicoidea</taxon>
        <taxon>Culicidae</taxon>
        <taxon>Culicinae</taxon>
        <taxon>Culicini</taxon>
        <taxon>Culex</taxon>
        <taxon>Culex</taxon>
    </lineage>
</organism>
<reference evidence="1" key="1">
    <citation type="submission" date="2021-05" db="EMBL/GenBank/DDBJ databases">
        <authorList>
            <person name="Alioto T."/>
            <person name="Alioto T."/>
            <person name="Gomez Garrido J."/>
        </authorList>
    </citation>
    <scope>NUCLEOTIDE SEQUENCE</scope>
</reference>
<proteinExistence type="predicted"/>
<dbReference type="EMBL" id="HBUE01091462">
    <property type="protein sequence ID" value="CAG6481776.1"/>
    <property type="molecule type" value="Transcribed_RNA"/>
</dbReference>
<name>A0A8D8C179_CULPI</name>
<protein>
    <submittedName>
        <fullName evidence="1">(northern house mosquito) hypothetical protein</fullName>
    </submittedName>
</protein>
<dbReference type="AlphaFoldDB" id="A0A8D8C179"/>
<evidence type="ECO:0000313" key="1">
    <source>
        <dbReference type="EMBL" id="CAG6481776.1"/>
    </source>
</evidence>
<accession>A0A8D8C179</accession>
<sequence length="107" mass="12724">MVLFVVEMFKRWFQRRILNRTVQSRTWLVPGRSLYCYGTRRPLKLPRRPGWMWVRLEMDNFRESEGTDPNRKGANAESEAVVGLLVEGLVEVKTLQTKRESEPWRTV</sequence>
<dbReference type="EMBL" id="HBUE01091461">
    <property type="protein sequence ID" value="CAG6481775.1"/>
    <property type="molecule type" value="Transcribed_RNA"/>
</dbReference>